<accession>A0A084IQJ5</accession>
<reference evidence="1 2" key="1">
    <citation type="submission" date="2013-03" db="EMBL/GenBank/DDBJ databases">
        <title>Salinisphaera hydrothermalis C41B8 Genome Sequencing.</title>
        <authorList>
            <person name="Li C."/>
            <person name="Lai Q."/>
            <person name="Shao Z."/>
        </authorList>
    </citation>
    <scope>NUCLEOTIDE SEQUENCE [LARGE SCALE GENOMIC DNA]</scope>
    <source>
        <strain evidence="1 2">C41B8</strain>
    </source>
</reference>
<organism evidence="1 2">
    <name type="scientific">Salinisphaera hydrothermalis (strain C41B8)</name>
    <dbReference type="NCBI Taxonomy" id="1304275"/>
    <lineage>
        <taxon>Bacteria</taxon>
        <taxon>Pseudomonadati</taxon>
        <taxon>Pseudomonadota</taxon>
        <taxon>Gammaproteobacteria</taxon>
        <taxon>Salinisphaerales</taxon>
        <taxon>Salinisphaeraceae</taxon>
        <taxon>Salinisphaera</taxon>
    </lineage>
</organism>
<name>A0A084IQJ5_SALHC</name>
<evidence type="ECO:0000313" key="2">
    <source>
        <dbReference type="Proteomes" id="UP000028302"/>
    </source>
</evidence>
<dbReference type="OrthoDB" id="4330189at2"/>
<gene>
    <name evidence="1" type="ORF">C41B8_02577</name>
</gene>
<dbReference type="Proteomes" id="UP000028302">
    <property type="component" value="Unassembled WGS sequence"/>
</dbReference>
<comment type="caution">
    <text evidence="1">The sequence shown here is derived from an EMBL/GenBank/DDBJ whole genome shotgun (WGS) entry which is preliminary data.</text>
</comment>
<sequence length="93" mass="10505">MRPDQITTLLEISPATLYRWRSTGRMPRAAFLVLASVASGLPVLPSRSHQWSGHRFGRDGALYTPTGYPIYPADLWLFEFAQRNDGCLEPAKR</sequence>
<dbReference type="EMBL" id="APNK01000002">
    <property type="protein sequence ID" value="KEZ78979.1"/>
    <property type="molecule type" value="Genomic_DNA"/>
</dbReference>
<evidence type="ECO:0000313" key="1">
    <source>
        <dbReference type="EMBL" id="KEZ78979.1"/>
    </source>
</evidence>
<protein>
    <submittedName>
        <fullName evidence="1">Uncharacterized protein</fullName>
    </submittedName>
</protein>
<proteinExistence type="predicted"/>
<dbReference type="AlphaFoldDB" id="A0A084IQJ5"/>
<keyword evidence="2" id="KW-1185">Reference proteome</keyword>